<name>A0A9P4JSF3_9PLEO</name>
<keyword evidence="3" id="KW-1185">Reference proteome</keyword>
<evidence type="ECO:0008006" key="4">
    <source>
        <dbReference type="Google" id="ProtNLM"/>
    </source>
</evidence>
<comment type="caution">
    <text evidence="2">The sequence shown here is derived from an EMBL/GenBank/DDBJ whole genome shotgun (WGS) entry which is preliminary data.</text>
</comment>
<feature type="region of interest" description="Disordered" evidence="1">
    <location>
        <begin position="97"/>
        <end position="122"/>
    </location>
</feature>
<sequence length="181" mass="20525">MNLKERQIKAEEKKAGMSPSLYHAGARNSLKLMPPYLDFGMDSNSTQPRYASVGICHDFGFMNHLNITEIVRTLLEHGADLKAIPEDMWFDYFETSKAEPPSKKNNKNYNKNSPTLSQSKGPGHVKLAAGLNLYQWYCGNPSCHWSVKMPNNVTGQDRVTKLTKETISNHIKSQWKRDPVV</sequence>
<organism evidence="2 3">
    <name type="scientific">Delitschia confertaspora ATCC 74209</name>
    <dbReference type="NCBI Taxonomy" id="1513339"/>
    <lineage>
        <taxon>Eukaryota</taxon>
        <taxon>Fungi</taxon>
        <taxon>Dikarya</taxon>
        <taxon>Ascomycota</taxon>
        <taxon>Pezizomycotina</taxon>
        <taxon>Dothideomycetes</taxon>
        <taxon>Pleosporomycetidae</taxon>
        <taxon>Pleosporales</taxon>
        <taxon>Delitschiaceae</taxon>
        <taxon>Delitschia</taxon>
    </lineage>
</organism>
<dbReference type="Proteomes" id="UP000799536">
    <property type="component" value="Unassembled WGS sequence"/>
</dbReference>
<evidence type="ECO:0000313" key="3">
    <source>
        <dbReference type="Proteomes" id="UP000799536"/>
    </source>
</evidence>
<dbReference type="AlphaFoldDB" id="A0A9P4JSF3"/>
<dbReference type="EMBL" id="ML993900">
    <property type="protein sequence ID" value="KAF2203531.1"/>
    <property type="molecule type" value="Genomic_DNA"/>
</dbReference>
<evidence type="ECO:0000256" key="1">
    <source>
        <dbReference type="SAM" id="MobiDB-lite"/>
    </source>
</evidence>
<accession>A0A9P4JSF3</accession>
<protein>
    <recommendedName>
        <fullName evidence="4">Ankyrin repeat protein</fullName>
    </recommendedName>
</protein>
<proteinExistence type="predicted"/>
<gene>
    <name evidence="2" type="ORF">GQ43DRAFT_498778</name>
</gene>
<dbReference type="OrthoDB" id="47330at2759"/>
<reference evidence="2" key="1">
    <citation type="journal article" date="2020" name="Stud. Mycol.">
        <title>101 Dothideomycetes genomes: a test case for predicting lifestyles and emergence of pathogens.</title>
        <authorList>
            <person name="Haridas S."/>
            <person name="Albert R."/>
            <person name="Binder M."/>
            <person name="Bloem J."/>
            <person name="Labutti K."/>
            <person name="Salamov A."/>
            <person name="Andreopoulos B."/>
            <person name="Baker S."/>
            <person name="Barry K."/>
            <person name="Bills G."/>
            <person name="Bluhm B."/>
            <person name="Cannon C."/>
            <person name="Castanera R."/>
            <person name="Culley D."/>
            <person name="Daum C."/>
            <person name="Ezra D."/>
            <person name="Gonzalez J."/>
            <person name="Henrissat B."/>
            <person name="Kuo A."/>
            <person name="Liang C."/>
            <person name="Lipzen A."/>
            <person name="Lutzoni F."/>
            <person name="Magnuson J."/>
            <person name="Mondo S."/>
            <person name="Nolan M."/>
            <person name="Ohm R."/>
            <person name="Pangilinan J."/>
            <person name="Park H.-J."/>
            <person name="Ramirez L."/>
            <person name="Alfaro M."/>
            <person name="Sun H."/>
            <person name="Tritt A."/>
            <person name="Yoshinaga Y."/>
            <person name="Zwiers L.-H."/>
            <person name="Turgeon B."/>
            <person name="Goodwin S."/>
            <person name="Spatafora J."/>
            <person name="Crous P."/>
            <person name="Grigoriev I."/>
        </authorList>
    </citation>
    <scope>NUCLEOTIDE SEQUENCE</scope>
    <source>
        <strain evidence="2">ATCC 74209</strain>
    </source>
</reference>
<evidence type="ECO:0000313" key="2">
    <source>
        <dbReference type="EMBL" id="KAF2203531.1"/>
    </source>
</evidence>